<dbReference type="eggNOG" id="COG2372">
    <property type="taxonomic scope" value="Bacteria"/>
</dbReference>
<dbReference type="RefSeq" id="WP_012934516.1">
    <property type="nucleotide sequence ID" value="NC_013739.1"/>
</dbReference>
<evidence type="ECO:0000313" key="2">
    <source>
        <dbReference type="EMBL" id="ADB51465.1"/>
    </source>
</evidence>
<dbReference type="KEGG" id="cwo:Cwoe_3046"/>
<protein>
    <recommendedName>
        <fullName evidence="4">Secreted protein</fullName>
    </recommendedName>
</protein>
<dbReference type="EMBL" id="CP001854">
    <property type="protein sequence ID" value="ADB51465.1"/>
    <property type="molecule type" value="Genomic_DNA"/>
</dbReference>
<dbReference type="AlphaFoldDB" id="D3FCV3"/>
<sequence>MSTAHVTDHTAHHGHAAHHGDAVAQEDLRVAVAESELTLGQQERLAFRIERSDGETVRDYDVSHERQMHLIVVRSDLTGFQHLHPELAGDGTWSTPITLSEPGGYRLFADFSSAGGARTLTSDLRVDGAAELVDLPAPAPVATSDGGDRVELERVSGRDAEAEHATQSASAGAAATLRFAITRDGKRVDVEPYLGASGHLVALREGDLAFLHVHPSGDGVEFDTVFPTAGRYRLFLQYQVGGRVQTVAFTQVVK</sequence>
<dbReference type="STRING" id="469383.Cwoe_3046"/>
<keyword evidence="3" id="KW-1185">Reference proteome</keyword>
<evidence type="ECO:0000313" key="3">
    <source>
        <dbReference type="Proteomes" id="UP000008229"/>
    </source>
</evidence>
<dbReference type="OrthoDB" id="128043at2"/>
<feature type="compositionally biased region" description="Basic and acidic residues" evidence="1">
    <location>
        <begin position="1"/>
        <end position="11"/>
    </location>
</feature>
<evidence type="ECO:0008006" key="4">
    <source>
        <dbReference type="Google" id="ProtNLM"/>
    </source>
</evidence>
<gene>
    <name evidence="2" type="ordered locus">Cwoe_3046</name>
</gene>
<name>D3FCV3_CONWI</name>
<accession>D3FCV3</accession>
<evidence type="ECO:0000256" key="1">
    <source>
        <dbReference type="SAM" id="MobiDB-lite"/>
    </source>
</evidence>
<reference evidence="3" key="2">
    <citation type="submission" date="2010-01" db="EMBL/GenBank/DDBJ databases">
        <title>The complete genome of Conexibacter woesei DSM 14684.</title>
        <authorList>
            <consortium name="US DOE Joint Genome Institute (JGI-PGF)"/>
            <person name="Lucas S."/>
            <person name="Copeland A."/>
            <person name="Lapidus A."/>
            <person name="Glavina del Rio T."/>
            <person name="Dalin E."/>
            <person name="Tice H."/>
            <person name="Bruce D."/>
            <person name="Goodwin L."/>
            <person name="Pitluck S."/>
            <person name="Kyrpides N."/>
            <person name="Mavromatis K."/>
            <person name="Ivanova N."/>
            <person name="Mikhailova N."/>
            <person name="Chertkov O."/>
            <person name="Brettin T."/>
            <person name="Detter J.C."/>
            <person name="Han C."/>
            <person name="Larimer F."/>
            <person name="Land M."/>
            <person name="Hauser L."/>
            <person name="Markowitz V."/>
            <person name="Cheng J.-F."/>
            <person name="Hugenholtz P."/>
            <person name="Woyke T."/>
            <person name="Wu D."/>
            <person name="Pukall R."/>
            <person name="Steenblock K."/>
            <person name="Schneider S."/>
            <person name="Klenk H.-P."/>
            <person name="Eisen J.A."/>
        </authorList>
    </citation>
    <scope>NUCLEOTIDE SEQUENCE [LARGE SCALE GENOMIC DNA]</scope>
    <source>
        <strain evidence="3">DSM 14684 / CIP 108061 / JCM 11494 / NBRC 100937 / ID131577</strain>
    </source>
</reference>
<dbReference type="Proteomes" id="UP000008229">
    <property type="component" value="Chromosome"/>
</dbReference>
<organism evidence="2 3">
    <name type="scientific">Conexibacter woesei (strain DSM 14684 / CCUG 47730 / CIP 108061 / JCM 11494 / NBRC 100937 / ID131577)</name>
    <dbReference type="NCBI Taxonomy" id="469383"/>
    <lineage>
        <taxon>Bacteria</taxon>
        <taxon>Bacillati</taxon>
        <taxon>Actinomycetota</taxon>
        <taxon>Thermoleophilia</taxon>
        <taxon>Solirubrobacterales</taxon>
        <taxon>Conexibacteraceae</taxon>
        <taxon>Conexibacter</taxon>
    </lineage>
</organism>
<reference evidence="2 3" key="1">
    <citation type="journal article" date="2010" name="Stand. Genomic Sci.">
        <title>Complete genome sequence of Conexibacter woesei type strain (ID131577).</title>
        <authorList>
            <person name="Pukall R."/>
            <person name="Lapidus A."/>
            <person name="Glavina Del Rio T."/>
            <person name="Copeland A."/>
            <person name="Tice H."/>
            <person name="Cheng J.-F."/>
            <person name="Lucas S."/>
            <person name="Chen F."/>
            <person name="Nolan M."/>
            <person name="Bruce D."/>
            <person name="Goodwin L."/>
            <person name="Pitluck S."/>
            <person name="Mavromatis K."/>
            <person name="Ivanova N."/>
            <person name="Ovchinnikova G."/>
            <person name="Pati A."/>
            <person name="Chen A."/>
            <person name="Palaniappan K."/>
            <person name="Land M."/>
            <person name="Hauser L."/>
            <person name="Chang Y.-J."/>
            <person name="Jeffries C.D."/>
            <person name="Chain P."/>
            <person name="Meincke L."/>
            <person name="Sims D."/>
            <person name="Brettin T."/>
            <person name="Detter J.C."/>
            <person name="Rohde M."/>
            <person name="Goeker M."/>
            <person name="Bristow J."/>
            <person name="Eisen J.A."/>
            <person name="Markowitz V."/>
            <person name="Kyrpides N.C."/>
            <person name="Klenk H.-P."/>
            <person name="Hugenholtz P."/>
        </authorList>
    </citation>
    <scope>NUCLEOTIDE SEQUENCE [LARGE SCALE GENOMIC DNA]</scope>
    <source>
        <strain evidence="3">DSM 14684 / CIP 108061 / JCM 11494 / NBRC 100937 / ID131577</strain>
    </source>
</reference>
<dbReference type="HOGENOM" id="CLU_055269_1_0_11"/>
<proteinExistence type="predicted"/>
<feature type="region of interest" description="Disordered" evidence="1">
    <location>
        <begin position="1"/>
        <end position="20"/>
    </location>
</feature>